<dbReference type="SUPFAM" id="SSF51569">
    <property type="entry name" value="Aldolase"/>
    <property type="match status" value="1"/>
</dbReference>
<organism evidence="2 3">
    <name type="scientific">Actinoplanes flavus</name>
    <dbReference type="NCBI Taxonomy" id="2820290"/>
    <lineage>
        <taxon>Bacteria</taxon>
        <taxon>Bacillati</taxon>
        <taxon>Actinomycetota</taxon>
        <taxon>Actinomycetes</taxon>
        <taxon>Micromonosporales</taxon>
        <taxon>Micromonosporaceae</taxon>
        <taxon>Actinoplanes</taxon>
    </lineage>
</organism>
<evidence type="ECO:0000313" key="3">
    <source>
        <dbReference type="Proteomes" id="UP000679690"/>
    </source>
</evidence>
<name>A0ABS3UTR7_9ACTN</name>
<keyword evidence="1" id="KW-0704">Schiff base</keyword>
<dbReference type="Gene3D" id="3.20.20.70">
    <property type="entry name" value="Aldolase class I"/>
    <property type="match status" value="1"/>
</dbReference>
<keyword evidence="3" id="KW-1185">Reference proteome</keyword>
<reference evidence="2 3" key="1">
    <citation type="submission" date="2021-03" db="EMBL/GenBank/DDBJ databases">
        <title>Actinoplanes flavus sp. nov., a novel actinomycete isolated from Coconut Palm rhizosphere soil.</title>
        <authorList>
            <person name="Luo X."/>
        </authorList>
    </citation>
    <scope>NUCLEOTIDE SEQUENCE [LARGE SCALE GENOMIC DNA]</scope>
    <source>
        <strain evidence="2 3">NEAU-H7</strain>
    </source>
</reference>
<gene>
    <name evidence="2" type="ORF">J5X75_31040</name>
</gene>
<dbReference type="Pfam" id="PF00923">
    <property type="entry name" value="TAL_FSA"/>
    <property type="match status" value="1"/>
</dbReference>
<evidence type="ECO:0008006" key="4">
    <source>
        <dbReference type="Google" id="ProtNLM"/>
    </source>
</evidence>
<dbReference type="Proteomes" id="UP000679690">
    <property type="component" value="Unassembled WGS sequence"/>
</dbReference>
<evidence type="ECO:0000313" key="2">
    <source>
        <dbReference type="EMBL" id="MBO3741952.1"/>
    </source>
</evidence>
<dbReference type="InterPro" id="IPR001585">
    <property type="entry name" value="TAL/FSA"/>
</dbReference>
<protein>
    <recommendedName>
        <fullName evidence="4">Transaldolase</fullName>
    </recommendedName>
</protein>
<comment type="caution">
    <text evidence="2">The sequence shown here is derived from an EMBL/GenBank/DDBJ whole genome shotgun (WGS) entry which is preliminary data.</text>
</comment>
<evidence type="ECO:0000256" key="1">
    <source>
        <dbReference type="ARBA" id="ARBA00023270"/>
    </source>
</evidence>
<sequence>MSIYLDSADPEDVRAAWETGLIRGLTTNPTLLRRVTDDPLRHCSALLAKTDELELFYQPTGAYGDPESEAWAAWRLDPERITLKLMSTPSGVALARRLVDGGARVALTAAQNPSVMIVAETLGCTAVIPYVDRAWRDQRTETHLVRALAELRRGKTRIIAASVKNPGQFVQAYLDGADAVTAPLDVLRTVTQDPASAEAEEAFTAEYAGATLHLP</sequence>
<dbReference type="EMBL" id="JAGFNS010000024">
    <property type="protein sequence ID" value="MBO3741952.1"/>
    <property type="molecule type" value="Genomic_DNA"/>
</dbReference>
<accession>A0ABS3UTR7</accession>
<proteinExistence type="predicted"/>
<dbReference type="InterPro" id="IPR013785">
    <property type="entry name" value="Aldolase_TIM"/>
</dbReference>
<dbReference type="RefSeq" id="WP_208471099.1">
    <property type="nucleotide sequence ID" value="NZ_JAGFNS010000024.1"/>
</dbReference>